<evidence type="ECO:0000259" key="3">
    <source>
        <dbReference type="PROSITE" id="PS50966"/>
    </source>
</evidence>
<dbReference type="AlphaFoldDB" id="E8RKD7"/>
<keyword evidence="1" id="KW-0863">Zinc-finger</keyword>
<dbReference type="HOGENOM" id="CLU_051328_0_0_5"/>
<accession>E8RKD7</accession>
<dbReference type="InterPro" id="IPR007527">
    <property type="entry name" value="Znf_SWIM"/>
</dbReference>
<keyword evidence="1" id="KW-0479">Metal-binding</keyword>
<dbReference type="Proteomes" id="UP000001492">
    <property type="component" value="Chromosome 1"/>
</dbReference>
<keyword evidence="5" id="KW-1185">Reference proteome</keyword>
<reference evidence="5" key="1">
    <citation type="submission" date="2010-12" db="EMBL/GenBank/DDBJ databases">
        <title>Complete sequence of chromosome 1 of Asticcacaulis excentricus CB 48.</title>
        <authorList>
            <consortium name="US DOE Joint Genome Institute"/>
            <person name="Lucas S."/>
            <person name="Copeland A."/>
            <person name="Lapidus A."/>
            <person name="Cheng J.-F."/>
            <person name="Bruce D."/>
            <person name="Goodwin L."/>
            <person name="Pitluck S."/>
            <person name="Teshima H."/>
            <person name="Davenport K."/>
            <person name="Detter J.C."/>
            <person name="Han C."/>
            <person name="Tapia R."/>
            <person name="Land M."/>
            <person name="Hauser L."/>
            <person name="Jeffries C."/>
            <person name="Kyrpides N."/>
            <person name="Ivanova N."/>
            <person name="Ovchinnikova G."/>
            <person name="Brun Y.V."/>
            <person name="Woyke T."/>
        </authorList>
    </citation>
    <scope>NUCLEOTIDE SEQUENCE [LARGE SCALE GENOMIC DNA]</scope>
    <source>
        <strain evidence="5">ATCC 15261 / DSM 4724 / KCTC 12464 / NCIMB 9791 / VKM B-1370 / CB 48</strain>
    </source>
</reference>
<evidence type="ECO:0000256" key="2">
    <source>
        <dbReference type="SAM" id="MobiDB-lite"/>
    </source>
</evidence>
<dbReference type="STRING" id="573065.Astex_0732"/>
<protein>
    <recommendedName>
        <fullName evidence="3">SWIM-type domain-containing protein</fullName>
    </recommendedName>
</protein>
<feature type="region of interest" description="Disordered" evidence="2">
    <location>
        <begin position="108"/>
        <end position="159"/>
    </location>
</feature>
<dbReference type="RefSeq" id="WP_013478251.1">
    <property type="nucleotide sequence ID" value="NC_014816.1"/>
</dbReference>
<dbReference type="EMBL" id="CP002395">
    <property type="protein sequence ID" value="ADU12417.1"/>
    <property type="molecule type" value="Genomic_DNA"/>
</dbReference>
<evidence type="ECO:0000313" key="5">
    <source>
        <dbReference type="Proteomes" id="UP000001492"/>
    </source>
</evidence>
<dbReference type="GO" id="GO:0008270">
    <property type="term" value="F:zinc ion binding"/>
    <property type="evidence" value="ECO:0007669"/>
    <property type="project" value="UniProtKB-KW"/>
</dbReference>
<dbReference type="OrthoDB" id="9816340at2"/>
<evidence type="ECO:0000313" key="4">
    <source>
        <dbReference type="EMBL" id="ADU12417.1"/>
    </source>
</evidence>
<dbReference type="Pfam" id="PF04434">
    <property type="entry name" value="SWIM"/>
    <property type="match status" value="1"/>
</dbReference>
<dbReference type="eggNOG" id="COG4715">
    <property type="taxonomic scope" value="Bacteria"/>
</dbReference>
<organism evidence="4 5">
    <name type="scientific">Asticcacaulis excentricus (strain ATCC 15261 / DSM 4724 / KCTC 12464 / NCIMB 9791 / VKM B-1370 / CB 48)</name>
    <dbReference type="NCBI Taxonomy" id="573065"/>
    <lineage>
        <taxon>Bacteria</taxon>
        <taxon>Pseudomonadati</taxon>
        <taxon>Pseudomonadota</taxon>
        <taxon>Alphaproteobacteria</taxon>
        <taxon>Caulobacterales</taxon>
        <taxon>Caulobacteraceae</taxon>
        <taxon>Asticcacaulis</taxon>
    </lineage>
</organism>
<feature type="compositionally biased region" description="Basic and acidic residues" evidence="2">
    <location>
        <begin position="133"/>
        <end position="159"/>
    </location>
</feature>
<name>E8RKD7_ASTEC</name>
<gene>
    <name evidence="4" type="ordered locus">Astex_0732</name>
</gene>
<dbReference type="PROSITE" id="PS50966">
    <property type="entry name" value="ZF_SWIM"/>
    <property type="match status" value="1"/>
</dbReference>
<keyword evidence="1" id="KW-0862">Zinc</keyword>
<dbReference type="KEGG" id="aex:Astex_0732"/>
<evidence type="ECO:0000256" key="1">
    <source>
        <dbReference type="PROSITE-ProRule" id="PRU00325"/>
    </source>
</evidence>
<feature type="domain" description="SWIM-type" evidence="3">
    <location>
        <begin position="53"/>
        <end position="86"/>
    </location>
</feature>
<proteinExistence type="predicted"/>
<sequence>MGLNFEKIETLAPDQGSLDAARKLLKITQWPTLAADGSGLIWGECQGSGATPYRVCVTEADAGYKCSCPSRKFPCKHSLALMWLRTDGKATFGPGAPPEWVRDWLSRRRGPSDTSAADPTKPTKTKASIAAAREVEDAPDPKAEARAAAARERNRQDREASIAGGLDELDIWLSDQIDTGLAGFAANAVNACRTIAQRLVDAKASGLAARLDALPARLFACSDAARPHTALEELGQLHLIAEAYRRQSLLSPELKADVRQAVGWTVTRESLLADPTAERLSGRWQVWATRAEVQPDRLRRLETWLYGSGRFAVLIDFVPVATGATASGYTVGDGFDAELVFYPSPVPLRALVVTQTSPAQPGGIIDLANGDLETAYAAYEAALSIRPWLAEYPFAFEGAEVRRAGECLYLCGGDLALPLAAAQEASAWPLLRTGPFRGLGLWDGMTFDLRWAETSLGRWTA</sequence>